<accession>A0ABD0QLW4</accession>
<sequence>MATIIGHVEAFDETREQWTTYLEPFEHFVEVNGISAEKRVSVFLSVMGASIYGLIAPIKPGTMTYDEIVDTLQAHFTPRAIVIAERLKFHKRNQAEGESVAQYVAVLKKLAEH</sequence>
<dbReference type="EMBL" id="JAMKFB020000008">
    <property type="protein sequence ID" value="KAL0187219.1"/>
    <property type="molecule type" value="Genomic_DNA"/>
</dbReference>
<proteinExistence type="predicted"/>
<keyword evidence="2" id="KW-1185">Reference proteome</keyword>
<organism evidence="1 2">
    <name type="scientific">Cirrhinus mrigala</name>
    <name type="common">Mrigala</name>
    <dbReference type="NCBI Taxonomy" id="683832"/>
    <lineage>
        <taxon>Eukaryota</taxon>
        <taxon>Metazoa</taxon>
        <taxon>Chordata</taxon>
        <taxon>Craniata</taxon>
        <taxon>Vertebrata</taxon>
        <taxon>Euteleostomi</taxon>
        <taxon>Actinopterygii</taxon>
        <taxon>Neopterygii</taxon>
        <taxon>Teleostei</taxon>
        <taxon>Ostariophysi</taxon>
        <taxon>Cypriniformes</taxon>
        <taxon>Cyprinidae</taxon>
        <taxon>Labeoninae</taxon>
        <taxon>Labeonini</taxon>
        <taxon>Cirrhinus</taxon>
    </lineage>
</organism>
<name>A0ABD0QLW4_CIRMR</name>
<protein>
    <submittedName>
        <fullName evidence="1">Uncharacterized protein</fullName>
    </submittedName>
</protein>
<dbReference type="PANTHER" id="PTHR33198">
    <property type="entry name" value="ANK_REP_REGION DOMAIN-CONTAINING PROTEIN-RELATED"/>
    <property type="match status" value="1"/>
</dbReference>
<feature type="non-terminal residue" evidence="1">
    <location>
        <position position="113"/>
    </location>
</feature>
<comment type="caution">
    <text evidence="1">The sequence shown here is derived from an EMBL/GenBank/DDBJ whole genome shotgun (WGS) entry which is preliminary data.</text>
</comment>
<evidence type="ECO:0000313" key="2">
    <source>
        <dbReference type="Proteomes" id="UP001529510"/>
    </source>
</evidence>
<reference evidence="1 2" key="1">
    <citation type="submission" date="2024-05" db="EMBL/GenBank/DDBJ databases">
        <title>Genome sequencing and assembly of Indian major carp, Cirrhinus mrigala (Hamilton, 1822).</title>
        <authorList>
            <person name="Mohindra V."/>
            <person name="Chowdhury L.M."/>
            <person name="Lal K."/>
            <person name="Jena J.K."/>
        </authorList>
    </citation>
    <scope>NUCLEOTIDE SEQUENCE [LARGE SCALE GENOMIC DNA]</scope>
    <source>
        <strain evidence="1">CM1030</strain>
        <tissue evidence="1">Blood</tissue>
    </source>
</reference>
<evidence type="ECO:0000313" key="1">
    <source>
        <dbReference type="EMBL" id="KAL0187219.1"/>
    </source>
</evidence>
<dbReference type="Proteomes" id="UP001529510">
    <property type="component" value="Unassembled WGS sequence"/>
</dbReference>
<dbReference type="AlphaFoldDB" id="A0ABD0QLW4"/>
<dbReference type="PANTHER" id="PTHR33198:SF19">
    <property type="entry name" value="CCHC-TYPE DOMAIN-CONTAINING PROTEIN"/>
    <property type="match status" value="1"/>
</dbReference>
<gene>
    <name evidence="1" type="ORF">M9458_018889</name>
</gene>